<reference evidence="1" key="2">
    <citation type="journal article" date="2015" name="Data Brief">
        <title>Shoot transcriptome of the giant reed, Arundo donax.</title>
        <authorList>
            <person name="Barrero R.A."/>
            <person name="Guerrero F.D."/>
            <person name="Moolhuijzen P."/>
            <person name="Goolsby J.A."/>
            <person name="Tidwell J."/>
            <person name="Bellgard S.E."/>
            <person name="Bellgard M.I."/>
        </authorList>
    </citation>
    <scope>NUCLEOTIDE SEQUENCE</scope>
    <source>
        <tissue evidence="1">Shoot tissue taken approximately 20 cm above the soil surface</tissue>
    </source>
</reference>
<dbReference type="EMBL" id="GBRH01191300">
    <property type="protein sequence ID" value="JAE06596.1"/>
    <property type="molecule type" value="Transcribed_RNA"/>
</dbReference>
<protein>
    <submittedName>
        <fullName evidence="1">Uncharacterized protein</fullName>
    </submittedName>
</protein>
<proteinExistence type="predicted"/>
<sequence length="58" mass="6736">MGRECHSKCFWTLTRDLCNATNSSCDRDFKILLSWYISHSFSTTANFLQSRTLLKGRS</sequence>
<accession>A0A0A9F917</accession>
<name>A0A0A9F917_ARUDO</name>
<dbReference type="AlphaFoldDB" id="A0A0A9F917"/>
<reference evidence="1" key="1">
    <citation type="submission" date="2014-09" db="EMBL/GenBank/DDBJ databases">
        <authorList>
            <person name="Magalhaes I.L.F."/>
            <person name="Oliveira U."/>
            <person name="Santos F.R."/>
            <person name="Vidigal T.H.D.A."/>
            <person name="Brescovit A.D."/>
            <person name="Santos A.J."/>
        </authorList>
    </citation>
    <scope>NUCLEOTIDE SEQUENCE</scope>
    <source>
        <tissue evidence="1">Shoot tissue taken approximately 20 cm above the soil surface</tissue>
    </source>
</reference>
<evidence type="ECO:0000313" key="1">
    <source>
        <dbReference type="EMBL" id="JAE06596.1"/>
    </source>
</evidence>
<organism evidence="1">
    <name type="scientific">Arundo donax</name>
    <name type="common">Giant reed</name>
    <name type="synonym">Donax arundinaceus</name>
    <dbReference type="NCBI Taxonomy" id="35708"/>
    <lineage>
        <taxon>Eukaryota</taxon>
        <taxon>Viridiplantae</taxon>
        <taxon>Streptophyta</taxon>
        <taxon>Embryophyta</taxon>
        <taxon>Tracheophyta</taxon>
        <taxon>Spermatophyta</taxon>
        <taxon>Magnoliopsida</taxon>
        <taxon>Liliopsida</taxon>
        <taxon>Poales</taxon>
        <taxon>Poaceae</taxon>
        <taxon>PACMAD clade</taxon>
        <taxon>Arundinoideae</taxon>
        <taxon>Arundineae</taxon>
        <taxon>Arundo</taxon>
    </lineage>
</organism>